<dbReference type="OMA" id="ERCLYHS"/>
<dbReference type="InParanoid" id="G4TTU0"/>
<dbReference type="GO" id="GO:0016567">
    <property type="term" value="P:protein ubiquitination"/>
    <property type="evidence" value="ECO:0007669"/>
    <property type="project" value="TreeGrafter"/>
</dbReference>
<keyword evidence="4" id="KW-0833">Ubl conjugation pathway</keyword>
<sequence length="549" mass="63010">MHTLDPASVASLRHAIEDCIDNANCRAADLLQHVPLEIRTASWDVILPGPSDNEKLLARREEDQLRIARGFFSSKEYARTAFILETCTSPKARFLALYSRFLMTEKKSYEEFERAVKKQQYGGRTNSKYYPRRPVNTSLSLILSAIEETNDPFLLFLKGLLLQRLNHRDKALEVLILSVTAYPWNWSAWQAIVRCIKDKAELARLRPLLPVHPTQAMLNLYYASQIHAMEDEELDECDRLLTIFPGCPMIIGWKAHCLYMMKELEASEKLFDELLVKDPFRIEDIDIYSAILFVLGKKAKLSKLARRFSGMSRDRPEVCWDHYSLRGENEKAIKYYRRAVLLDQNCIAAWTLLGHAFVEMKNAHAAIESYRRAIDMAPQDPRAWFGLGQAYALLCMFQYALYYYQRAVALRPRDARIWQELSACYVKVDRPLDGVDCLKRAIAVASRDDTVIKLKLATLYETLKDSASASIYHTQYMETCERLGKGVSEYSRSCIYVAKHHVQIGKLADVELAISLLEKIANSNAEENQLAKDALPKLENVRQSLLESE</sequence>
<dbReference type="Pfam" id="PF13181">
    <property type="entry name" value="TPR_8"/>
    <property type="match status" value="1"/>
</dbReference>
<dbReference type="Gene3D" id="1.25.40.10">
    <property type="entry name" value="Tetratricopeptide repeat domain"/>
    <property type="match status" value="2"/>
</dbReference>
<keyword evidence="1" id="KW-0132">Cell division</keyword>
<evidence type="ECO:0000259" key="8">
    <source>
        <dbReference type="Pfam" id="PF04049"/>
    </source>
</evidence>
<proteinExistence type="predicted"/>
<keyword evidence="6" id="KW-0131">Cell cycle</keyword>
<dbReference type="GO" id="GO:0051301">
    <property type="term" value="P:cell division"/>
    <property type="evidence" value="ECO:0007669"/>
    <property type="project" value="UniProtKB-KW"/>
</dbReference>
<gene>
    <name evidence="9" type="ORF">PIIN_08692</name>
</gene>
<dbReference type="AlphaFoldDB" id="G4TTU0"/>
<dbReference type="PANTHER" id="PTHR12558:SF10">
    <property type="entry name" value="CELL DIVISION CYCLE PROTEIN 23 HOMOLOG"/>
    <property type="match status" value="1"/>
</dbReference>
<accession>G4TTU0</accession>
<dbReference type="STRING" id="1109443.G4TTU0"/>
<dbReference type="PROSITE" id="PS50005">
    <property type="entry name" value="TPR"/>
    <property type="match status" value="2"/>
</dbReference>
<dbReference type="GO" id="GO:0031145">
    <property type="term" value="P:anaphase-promoting complex-dependent catabolic process"/>
    <property type="evidence" value="ECO:0007669"/>
    <property type="project" value="TreeGrafter"/>
</dbReference>
<evidence type="ECO:0000256" key="3">
    <source>
        <dbReference type="ARBA" id="ARBA00022776"/>
    </source>
</evidence>
<feature type="repeat" description="TPR" evidence="7">
    <location>
        <begin position="381"/>
        <end position="414"/>
    </location>
</feature>
<reference evidence="9 10" key="1">
    <citation type="journal article" date="2011" name="PLoS Pathog.">
        <title>Endophytic Life Strategies Decoded by Genome and Transcriptome Analyses of the Mutualistic Root Symbiont Piriformospora indica.</title>
        <authorList>
            <person name="Zuccaro A."/>
            <person name="Lahrmann U."/>
            <person name="Guldener U."/>
            <person name="Langen G."/>
            <person name="Pfiffi S."/>
            <person name="Biedenkopf D."/>
            <person name="Wong P."/>
            <person name="Samans B."/>
            <person name="Grimm C."/>
            <person name="Basiewicz M."/>
            <person name="Murat C."/>
            <person name="Martin F."/>
            <person name="Kogel K.H."/>
        </authorList>
    </citation>
    <scope>NUCLEOTIDE SEQUENCE [LARGE SCALE GENOMIC DNA]</scope>
    <source>
        <strain evidence="9 10">DSM 11827</strain>
    </source>
</reference>
<dbReference type="InterPro" id="IPR011990">
    <property type="entry name" value="TPR-like_helical_dom_sf"/>
</dbReference>
<protein>
    <submittedName>
        <fullName evidence="9">Related to CDC23-Subunit of anaphase-promoting complex (Cyclosome)</fullName>
    </submittedName>
</protein>
<dbReference type="GO" id="GO:0045842">
    <property type="term" value="P:positive regulation of mitotic metaphase/anaphase transition"/>
    <property type="evidence" value="ECO:0007669"/>
    <property type="project" value="TreeGrafter"/>
</dbReference>
<dbReference type="FunCoup" id="G4TTU0">
    <property type="interactions" value="313"/>
</dbReference>
<dbReference type="HOGENOM" id="CLU_018320_4_1_1"/>
<dbReference type="SMART" id="SM00028">
    <property type="entry name" value="TPR"/>
    <property type="match status" value="5"/>
</dbReference>
<evidence type="ECO:0000256" key="7">
    <source>
        <dbReference type="PROSITE-ProRule" id="PRU00339"/>
    </source>
</evidence>
<evidence type="ECO:0000313" key="9">
    <source>
        <dbReference type="EMBL" id="CCA74733.1"/>
    </source>
</evidence>
<dbReference type="EMBL" id="CAFZ01000348">
    <property type="protein sequence ID" value="CCA74733.1"/>
    <property type="molecule type" value="Genomic_DNA"/>
</dbReference>
<dbReference type="InterPro" id="IPR007192">
    <property type="entry name" value="APC8"/>
</dbReference>
<evidence type="ECO:0000256" key="4">
    <source>
        <dbReference type="ARBA" id="ARBA00022786"/>
    </source>
</evidence>
<keyword evidence="5 7" id="KW-0802">TPR repeat</keyword>
<keyword evidence="2" id="KW-0677">Repeat</keyword>
<organism evidence="9 10">
    <name type="scientific">Serendipita indica (strain DSM 11827)</name>
    <name type="common">Root endophyte fungus</name>
    <name type="synonym">Piriformospora indica</name>
    <dbReference type="NCBI Taxonomy" id="1109443"/>
    <lineage>
        <taxon>Eukaryota</taxon>
        <taxon>Fungi</taxon>
        <taxon>Dikarya</taxon>
        <taxon>Basidiomycota</taxon>
        <taxon>Agaricomycotina</taxon>
        <taxon>Agaricomycetes</taxon>
        <taxon>Sebacinales</taxon>
        <taxon>Serendipitaceae</taxon>
        <taxon>Serendipita</taxon>
    </lineage>
</organism>
<dbReference type="SUPFAM" id="SSF48452">
    <property type="entry name" value="TPR-like"/>
    <property type="match status" value="2"/>
</dbReference>
<evidence type="ECO:0000256" key="6">
    <source>
        <dbReference type="ARBA" id="ARBA00023306"/>
    </source>
</evidence>
<name>G4TTU0_SERID</name>
<feature type="domain" description="Cdc23" evidence="8">
    <location>
        <begin position="47"/>
        <end position="246"/>
    </location>
</feature>
<dbReference type="GO" id="GO:0005680">
    <property type="term" value="C:anaphase-promoting complex"/>
    <property type="evidence" value="ECO:0007669"/>
    <property type="project" value="InterPro"/>
</dbReference>
<keyword evidence="10" id="KW-1185">Reference proteome</keyword>
<dbReference type="Pfam" id="PF04049">
    <property type="entry name" value="ANAPC8"/>
    <property type="match status" value="1"/>
</dbReference>
<comment type="caution">
    <text evidence="9">The sequence shown here is derived from an EMBL/GenBank/DDBJ whole genome shotgun (WGS) entry which is preliminary data.</text>
</comment>
<dbReference type="PANTHER" id="PTHR12558">
    <property type="entry name" value="CELL DIVISION CYCLE 16,23,27"/>
    <property type="match status" value="1"/>
</dbReference>
<feature type="repeat" description="TPR" evidence="7">
    <location>
        <begin position="347"/>
        <end position="380"/>
    </location>
</feature>
<dbReference type="Pfam" id="PF13432">
    <property type="entry name" value="TPR_16"/>
    <property type="match status" value="1"/>
</dbReference>
<keyword evidence="3" id="KW-0498">Mitosis</keyword>
<evidence type="ECO:0000256" key="2">
    <source>
        <dbReference type="ARBA" id="ARBA00022737"/>
    </source>
</evidence>
<dbReference type="eggNOG" id="KOG1155">
    <property type="taxonomic scope" value="Eukaryota"/>
</dbReference>
<dbReference type="OrthoDB" id="10262026at2759"/>
<dbReference type="InterPro" id="IPR019734">
    <property type="entry name" value="TPR_rpt"/>
</dbReference>
<evidence type="ECO:0000256" key="5">
    <source>
        <dbReference type="ARBA" id="ARBA00022803"/>
    </source>
</evidence>
<evidence type="ECO:0000256" key="1">
    <source>
        <dbReference type="ARBA" id="ARBA00022618"/>
    </source>
</evidence>
<evidence type="ECO:0000313" key="10">
    <source>
        <dbReference type="Proteomes" id="UP000007148"/>
    </source>
</evidence>
<dbReference type="Proteomes" id="UP000007148">
    <property type="component" value="Unassembled WGS sequence"/>
</dbReference>